<proteinExistence type="predicted"/>
<evidence type="ECO:0000256" key="1">
    <source>
        <dbReference type="SAM" id="MobiDB-lite"/>
    </source>
</evidence>
<keyword evidence="4" id="KW-1185">Reference proteome</keyword>
<feature type="compositionally biased region" description="Low complexity" evidence="1">
    <location>
        <begin position="1"/>
        <end position="20"/>
    </location>
</feature>
<organism evidence="3 4">
    <name type="scientific">Variovorax beijingensis</name>
    <dbReference type="NCBI Taxonomy" id="2496117"/>
    <lineage>
        <taxon>Bacteria</taxon>
        <taxon>Pseudomonadati</taxon>
        <taxon>Pseudomonadota</taxon>
        <taxon>Betaproteobacteria</taxon>
        <taxon>Burkholderiales</taxon>
        <taxon>Comamonadaceae</taxon>
        <taxon>Variovorax</taxon>
    </lineage>
</organism>
<dbReference type="Proteomes" id="UP000271137">
    <property type="component" value="Unassembled WGS sequence"/>
</dbReference>
<sequence>MNIAAESGGAAAVAPSCAEAPEPRSKEVPAAASGRRLADAAVLAIMGVLAIGAAALVCGIYNAFDDEWFGMSGSTLSRILALAGF</sequence>
<accession>A0ABY0A2Q3</accession>
<evidence type="ECO:0000256" key="2">
    <source>
        <dbReference type="SAM" id="Phobius"/>
    </source>
</evidence>
<evidence type="ECO:0000313" key="3">
    <source>
        <dbReference type="EMBL" id="RSZ31995.1"/>
    </source>
</evidence>
<keyword evidence="2" id="KW-0472">Membrane</keyword>
<dbReference type="EMBL" id="RXFQ01000014">
    <property type="protein sequence ID" value="RSZ31995.1"/>
    <property type="molecule type" value="Genomic_DNA"/>
</dbReference>
<evidence type="ECO:0000313" key="4">
    <source>
        <dbReference type="Proteomes" id="UP000271137"/>
    </source>
</evidence>
<name>A0ABY0A2Q3_9BURK</name>
<feature type="region of interest" description="Disordered" evidence="1">
    <location>
        <begin position="1"/>
        <end position="29"/>
    </location>
</feature>
<dbReference type="RefSeq" id="WP_125966149.1">
    <property type="nucleotide sequence ID" value="NZ_RXFQ01000014.1"/>
</dbReference>
<protein>
    <submittedName>
        <fullName evidence="3">Uncharacterized protein</fullName>
    </submittedName>
</protein>
<gene>
    <name evidence="3" type="ORF">EJO66_22355</name>
</gene>
<feature type="transmembrane region" description="Helical" evidence="2">
    <location>
        <begin position="40"/>
        <end position="64"/>
    </location>
</feature>
<keyword evidence="2" id="KW-1133">Transmembrane helix</keyword>
<comment type="caution">
    <text evidence="3">The sequence shown here is derived from an EMBL/GenBank/DDBJ whole genome shotgun (WGS) entry which is preliminary data.</text>
</comment>
<reference evidence="3 4" key="1">
    <citation type="submission" date="2018-12" db="EMBL/GenBank/DDBJ databases">
        <title>The genome sequences of strain 502.</title>
        <authorList>
            <person name="Gao J."/>
            <person name="Sun J."/>
        </authorList>
    </citation>
    <scope>NUCLEOTIDE SEQUENCE [LARGE SCALE GENOMIC DNA]</scope>
    <source>
        <strain evidence="3 4">502</strain>
    </source>
</reference>
<keyword evidence="2" id="KW-0812">Transmembrane</keyword>